<dbReference type="EMBL" id="JBHTCP010000046">
    <property type="protein sequence ID" value="MFC7372702.1"/>
    <property type="molecule type" value="Genomic_DNA"/>
</dbReference>
<feature type="domain" description="HD" evidence="7">
    <location>
        <begin position="18"/>
        <end position="132"/>
    </location>
</feature>
<dbReference type="InterPro" id="IPR006674">
    <property type="entry name" value="HD_domain"/>
</dbReference>
<proteinExistence type="predicted"/>
<organism evidence="8 9">
    <name type="scientific">Fictibacillus iocasae</name>
    <dbReference type="NCBI Taxonomy" id="2715437"/>
    <lineage>
        <taxon>Bacteria</taxon>
        <taxon>Bacillati</taxon>
        <taxon>Bacillota</taxon>
        <taxon>Bacilli</taxon>
        <taxon>Bacillales</taxon>
        <taxon>Fictibacillaceae</taxon>
        <taxon>Fictibacillus</taxon>
    </lineage>
</organism>
<evidence type="ECO:0000259" key="7">
    <source>
        <dbReference type="PROSITE" id="PS51831"/>
    </source>
</evidence>
<dbReference type="PROSITE" id="PS51831">
    <property type="entry name" value="HD"/>
    <property type="match status" value="1"/>
</dbReference>
<dbReference type="PANTHER" id="PTHR35795">
    <property type="entry name" value="SLR1885 PROTEIN"/>
    <property type="match status" value="1"/>
</dbReference>
<dbReference type="CDD" id="cd00077">
    <property type="entry name" value="HDc"/>
    <property type="match status" value="1"/>
</dbReference>
<dbReference type="EC" id="3.6.1.41" evidence="1"/>
<evidence type="ECO:0000313" key="9">
    <source>
        <dbReference type="Proteomes" id="UP001596549"/>
    </source>
</evidence>
<dbReference type="RefSeq" id="WP_379750266.1">
    <property type="nucleotide sequence ID" value="NZ_JBHTCP010000046.1"/>
</dbReference>
<sequence>MDRIQALELVRPHLTEHRYIHTLGVETAAAELAHRYGADAYKASIAAIFHDYAKFRPKEEMQEIVKQSDLPKDLLNYGTELLHAPVGALLLEREIGIKDEEILSAVYYHTTGNGSMTLLEKVIFLADYLEPNRQFPGVDEVRELSKVCLNKASLKAVQNTILFLMKQNQRIYPLTLDTYNGLQLEIKGKQ</sequence>
<dbReference type="InterPro" id="IPR005249">
    <property type="entry name" value="YqeK"/>
</dbReference>
<dbReference type="PANTHER" id="PTHR35795:SF1">
    <property type="entry name" value="BIS(5'-NUCLEOSYL)-TETRAPHOSPHATASE, SYMMETRICAL"/>
    <property type="match status" value="1"/>
</dbReference>
<evidence type="ECO:0000313" key="8">
    <source>
        <dbReference type="EMBL" id="MFC7372702.1"/>
    </source>
</evidence>
<comment type="catalytic activity">
    <reaction evidence="6">
        <text>P(1),P(4)-bis(5'-adenosyl) tetraphosphate + H2O = 2 ADP + 2 H(+)</text>
        <dbReference type="Rhea" id="RHEA:24252"/>
        <dbReference type="ChEBI" id="CHEBI:15377"/>
        <dbReference type="ChEBI" id="CHEBI:15378"/>
        <dbReference type="ChEBI" id="CHEBI:58141"/>
        <dbReference type="ChEBI" id="CHEBI:456216"/>
        <dbReference type="EC" id="3.6.1.41"/>
    </reaction>
</comment>
<dbReference type="Proteomes" id="UP001596549">
    <property type="component" value="Unassembled WGS sequence"/>
</dbReference>
<comment type="caution">
    <text evidence="8">The sequence shown here is derived from an EMBL/GenBank/DDBJ whole genome shotgun (WGS) entry which is preliminary data.</text>
</comment>
<evidence type="ECO:0000256" key="5">
    <source>
        <dbReference type="ARBA" id="ARBA00023004"/>
    </source>
</evidence>
<evidence type="ECO:0000256" key="3">
    <source>
        <dbReference type="ARBA" id="ARBA00022741"/>
    </source>
</evidence>
<dbReference type="Pfam" id="PF01966">
    <property type="entry name" value="HD"/>
    <property type="match status" value="1"/>
</dbReference>
<dbReference type="SUPFAM" id="SSF109604">
    <property type="entry name" value="HD-domain/PDEase-like"/>
    <property type="match status" value="1"/>
</dbReference>
<protein>
    <recommendedName>
        <fullName evidence="1">bis(5'-nucleosyl)-tetraphosphatase (symmetrical)</fullName>
        <ecNumber evidence="1">3.6.1.41</ecNumber>
    </recommendedName>
</protein>
<evidence type="ECO:0000256" key="6">
    <source>
        <dbReference type="ARBA" id="ARBA00049417"/>
    </source>
</evidence>
<dbReference type="InterPro" id="IPR051094">
    <property type="entry name" value="Diverse_Catalytic_Enzymes"/>
</dbReference>
<evidence type="ECO:0000256" key="1">
    <source>
        <dbReference type="ARBA" id="ARBA00012506"/>
    </source>
</evidence>
<dbReference type="Gene3D" id="1.10.3210.10">
    <property type="entry name" value="Hypothetical protein af1432"/>
    <property type="match status" value="1"/>
</dbReference>
<keyword evidence="3" id="KW-0547">Nucleotide-binding</keyword>
<accession>A0ABW2NS88</accession>
<keyword evidence="2" id="KW-0479">Metal-binding</keyword>
<dbReference type="SMART" id="SM00471">
    <property type="entry name" value="HDc"/>
    <property type="match status" value="1"/>
</dbReference>
<keyword evidence="5" id="KW-0408">Iron</keyword>
<evidence type="ECO:0000256" key="4">
    <source>
        <dbReference type="ARBA" id="ARBA00022801"/>
    </source>
</evidence>
<dbReference type="InterPro" id="IPR003607">
    <property type="entry name" value="HD/PDEase_dom"/>
</dbReference>
<reference evidence="9" key="1">
    <citation type="journal article" date="2019" name="Int. J. Syst. Evol. Microbiol.">
        <title>The Global Catalogue of Microorganisms (GCM) 10K type strain sequencing project: providing services to taxonomists for standard genome sequencing and annotation.</title>
        <authorList>
            <consortium name="The Broad Institute Genomics Platform"/>
            <consortium name="The Broad Institute Genome Sequencing Center for Infectious Disease"/>
            <person name="Wu L."/>
            <person name="Ma J."/>
        </authorList>
    </citation>
    <scope>NUCLEOTIDE SEQUENCE [LARGE SCALE GENOMIC DNA]</scope>
    <source>
        <strain evidence="9">NBRC 106396</strain>
    </source>
</reference>
<name>A0ABW2NS88_9BACL</name>
<keyword evidence="9" id="KW-1185">Reference proteome</keyword>
<gene>
    <name evidence="8" type="primary">yqeK</name>
    <name evidence="8" type="ORF">ACFQPF_13570</name>
</gene>
<dbReference type="NCBIfam" id="TIGR00488">
    <property type="entry name" value="bis(5'-nucleosyl)-tetraphosphatase (symmetrical) YqeK"/>
    <property type="match status" value="1"/>
</dbReference>
<keyword evidence="4 8" id="KW-0378">Hydrolase</keyword>
<dbReference type="GO" id="GO:0008803">
    <property type="term" value="F:bis(5'-nucleosyl)-tetraphosphatase (symmetrical) activity"/>
    <property type="evidence" value="ECO:0007669"/>
    <property type="project" value="UniProtKB-EC"/>
</dbReference>
<evidence type="ECO:0000256" key="2">
    <source>
        <dbReference type="ARBA" id="ARBA00022723"/>
    </source>
</evidence>